<keyword evidence="7" id="KW-0282">Flagellum</keyword>
<dbReference type="Gene3D" id="2.30.30.910">
    <property type="match status" value="1"/>
</dbReference>
<comment type="similarity">
    <text evidence="1 5">Belongs to the FlgD family.</text>
</comment>
<dbReference type="RefSeq" id="WP_037449098.1">
    <property type="nucleotide sequence ID" value="NZ_JFHR01000011.1"/>
</dbReference>
<feature type="domain" description="FlgD/Vpr Ig-like" evidence="6">
    <location>
        <begin position="115"/>
        <end position="178"/>
    </location>
</feature>
<dbReference type="InterPro" id="IPR005648">
    <property type="entry name" value="FlgD"/>
</dbReference>
<evidence type="ECO:0000256" key="3">
    <source>
        <dbReference type="ARBA" id="ARBA00022795"/>
    </source>
</evidence>
<dbReference type="Proteomes" id="UP000028411">
    <property type="component" value="Unassembled WGS sequence"/>
</dbReference>
<protein>
    <recommendedName>
        <fullName evidence="2 5">Basal-body rod modification protein FlgD</fullName>
    </recommendedName>
</protein>
<proteinExistence type="inferred from homology"/>
<dbReference type="PATRIC" id="fig|46429.4.peg.1327"/>
<dbReference type="eggNOG" id="COG1843">
    <property type="taxonomic scope" value="Bacteria"/>
</dbReference>
<gene>
    <name evidence="7" type="ORF">BV95_01363</name>
</gene>
<comment type="function">
    <text evidence="4 5">Required for flagellar hook formation. May act as a scaffolding protein.</text>
</comment>
<accession>A0A081RGH5</accession>
<name>A0A081RGH5_SPHCR</name>
<dbReference type="InterPro" id="IPR025965">
    <property type="entry name" value="FlgD/Vpr_Ig-like"/>
</dbReference>
<dbReference type="AlphaFoldDB" id="A0A081RGH5"/>
<evidence type="ECO:0000313" key="8">
    <source>
        <dbReference type="Proteomes" id="UP000028411"/>
    </source>
</evidence>
<evidence type="ECO:0000256" key="1">
    <source>
        <dbReference type="ARBA" id="ARBA00010577"/>
    </source>
</evidence>
<dbReference type="Pfam" id="PF13860">
    <property type="entry name" value="FlgD_ig"/>
    <property type="match status" value="1"/>
</dbReference>
<dbReference type="OrthoDB" id="9785233at2"/>
<keyword evidence="7" id="KW-0966">Cell projection</keyword>
<evidence type="ECO:0000256" key="2">
    <source>
        <dbReference type="ARBA" id="ARBA00016013"/>
    </source>
</evidence>
<dbReference type="GO" id="GO:0044781">
    <property type="term" value="P:bacterial-type flagellum organization"/>
    <property type="evidence" value="ECO:0007669"/>
    <property type="project" value="UniProtKB-UniRule"/>
</dbReference>
<sequence length="218" mass="22452">MTTTTATDKAGLSVYNPNAKVGTGKSEMGQADFLRLLTAQMQTQDPFEPVDNAQMVAQMATITNSSGIAEMNQTLKNLASQLTGSRLGDAASWIGKSMLVQSNIAAPDAAGQYMGQVSFADATSGASVDLIDGSGNVVKTIALGDQPKGDVNFYWDGKDDAGNTVATDALKIKVNGANPSRVASWATIAAVQSPADGSSSKLITPLGTYKPTDAISLA</sequence>
<evidence type="ECO:0000256" key="4">
    <source>
        <dbReference type="ARBA" id="ARBA00024746"/>
    </source>
</evidence>
<evidence type="ECO:0000313" key="7">
    <source>
        <dbReference type="EMBL" id="KEQ54298.1"/>
    </source>
</evidence>
<evidence type="ECO:0000259" key="6">
    <source>
        <dbReference type="Pfam" id="PF13860"/>
    </source>
</evidence>
<reference evidence="7 8" key="1">
    <citation type="submission" date="2014-02" db="EMBL/GenBank/DDBJ databases">
        <title>Whole genome sequence of Sphingobium chlorophenolicum NBRC 16172.</title>
        <authorList>
            <person name="Gan H.M."/>
            <person name="Gan H.Y."/>
            <person name="Chew T.H."/>
            <person name="Savka M.A."/>
        </authorList>
    </citation>
    <scope>NUCLEOTIDE SEQUENCE [LARGE SCALE GENOMIC DNA]</scope>
    <source>
        <strain evidence="7 8">NBRC 16172</strain>
    </source>
</reference>
<dbReference type="Gene3D" id="2.60.40.4070">
    <property type="match status" value="1"/>
</dbReference>
<evidence type="ECO:0000256" key="5">
    <source>
        <dbReference type="RuleBase" id="RU362076"/>
    </source>
</evidence>
<organism evidence="7 8">
    <name type="scientific">Sphingobium chlorophenolicum</name>
    <dbReference type="NCBI Taxonomy" id="46429"/>
    <lineage>
        <taxon>Bacteria</taxon>
        <taxon>Pseudomonadati</taxon>
        <taxon>Pseudomonadota</taxon>
        <taxon>Alphaproteobacteria</taxon>
        <taxon>Sphingomonadales</taxon>
        <taxon>Sphingomonadaceae</taxon>
        <taxon>Sphingobium</taxon>
    </lineage>
</organism>
<dbReference type="Pfam" id="PF03963">
    <property type="entry name" value="FlgD"/>
    <property type="match status" value="1"/>
</dbReference>
<dbReference type="EMBL" id="JFHR01000011">
    <property type="protein sequence ID" value="KEQ54298.1"/>
    <property type="molecule type" value="Genomic_DNA"/>
</dbReference>
<keyword evidence="7" id="KW-0969">Cilium</keyword>
<keyword evidence="3 5" id="KW-1005">Bacterial flagellum biogenesis</keyword>
<comment type="caution">
    <text evidence="7">The sequence shown here is derived from an EMBL/GenBank/DDBJ whole genome shotgun (WGS) entry which is preliminary data.</text>
</comment>